<organism evidence="11 12">
    <name type="scientific">Sphingomonas parva</name>
    <dbReference type="NCBI Taxonomy" id="2555898"/>
    <lineage>
        <taxon>Bacteria</taxon>
        <taxon>Pseudomonadati</taxon>
        <taxon>Pseudomonadota</taxon>
        <taxon>Alphaproteobacteria</taxon>
        <taxon>Sphingomonadales</taxon>
        <taxon>Sphingomonadaceae</taxon>
        <taxon>Sphingomonas</taxon>
    </lineage>
</organism>
<dbReference type="InterPro" id="IPR001343">
    <property type="entry name" value="Hemolysn_Ca-bd"/>
</dbReference>
<sequence length="588" mass="57683">AAEVQGGDGIDQGQFVFQGAAVTFSIADNLAGVVTVNGTKISGIEQLVNFTAGRFDDHITGGAYADMVDGLDGNDLLSGEAGDDVLLGGAGNDLLVGGAGTDTLIGGVGDDVLWADAIGVTPGLARGAAASAGDLLDGGDGADVLHAAAGATITGGSGRDTIVLDAADGDVRILDFAAGAGGDVIEISAFAAGGDPFASGRLRLEQGENGTTLVFDADGVGGAAGTALAFLGNVAPESLSAANFAAKSADGAPIPVDPTRRVITGTDRSDILTGTDKADIIRGLDGADLISGKAGDDQIDGGDGWDLLFGDAGDDLILGGEGWDALTGGAGRDRLEGGAGNDVLSGGEGDDWLSGGAGSDLIDGGSGFDIVSYADARQGVSASLGNGQGSGGDAAGDRYLFVEALEGSGFADRLSGGNGDDTLLGLGGDDQLDGGNGDDRLDGGAGNDRLDGGNHADVLNGGAGRDVLNGGNHRDVLNGGTGDDVLTGGNQEDVFAFSDGSGHDTITDFRRGQDKIDLSGMDANLLGEGHQGFAWIGSSAFTGAAGELRAFSAGGSAFLAGDVNGDAVADFTIMTGSTQILTSDIIFA</sequence>
<evidence type="ECO:0000256" key="5">
    <source>
        <dbReference type="ARBA" id="ARBA00022656"/>
    </source>
</evidence>
<dbReference type="PRINTS" id="PR00313">
    <property type="entry name" value="CABNDNGRPT"/>
</dbReference>
<dbReference type="GO" id="GO:0090729">
    <property type="term" value="F:toxin activity"/>
    <property type="evidence" value="ECO:0007669"/>
    <property type="project" value="UniProtKB-KW"/>
</dbReference>
<dbReference type="PROSITE" id="PS00330">
    <property type="entry name" value="HEMOLYSIN_CALCIUM"/>
    <property type="match status" value="10"/>
</dbReference>
<dbReference type="PRINTS" id="PR01488">
    <property type="entry name" value="RTXTOXINA"/>
</dbReference>
<comment type="cofactor">
    <cofactor evidence="1">
        <name>Ca(2+)</name>
        <dbReference type="ChEBI" id="CHEBI:29108"/>
    </cofactor>
</comment>
<dbReference type="Proteomes" id="UP000298213">
    <property type="component" value="Unassembled WGS sequence"/>
</dbReference>
<dbReference type="OrthoDB" id="6769681at2"/>
<dbReference type="InterPro" id="IPR050557">
    <property type="entry name" value="RTX_toxin/Mannuronan_C5-epim"/>
</dbReference>
<dbReference type="Gene3D" id="2.150.10.10">
    <property type="entry name" value="Serralysin-like metalloprotease, C-terminal"/>
    <property type="match status" value="6"/>
</dbReference>
<evidence type="ECO:0000313" key="11">
    <source>
        <dbReference type="EMBL" id="TFI56870.1"/>
    </source>
</evidence>
<keyword evidence="12" id="KW-1185">Reference proteome</keyword>
<accession>A0A4Y8ZLH4</accession>
<keyword evidence="4" id="KW-0964">Secreted</keyword>
<evidence type="ECO:0000256" key="6">
    <source>
        <dbReference type="ARBA" id="ARBA00022737"/>
    </source>
</evidence>
<evidence type="ECO:0000256" key="2">
    <source>
        <dbReference type="ARBA" id="ARBA00004370"/>
    </source>
</evidence>
<feature type="compositionally biased region" description="Basic and acidic residues" evidence="9">
    <location>
        <begin position="437"/>
        <end position="454"/>
    </location>
</feature>
<dbReference type="GO" id="GO:0016020">
    <property type="term" value="C:membrane"/>
    <property type="evidence" value="ECO:0007669"/>
    <property type="project" value="UniProtKB-SubCell"/>
</dbReference>
<dbReference type="Pfam" id="PF08548">
    <property type="entry name" value="Peptidase_M10_C"/>
    <property type="match status" value="1"/>
</dbReference>
<comment type="subcellular location">
    <subcellularLocation>
        <location evidence="2">Membrane</location>
    </subcellularLocation>
    <subcellularLocation>
        <location evidence="3">Secreted</location>
    </subcellularLocation>
</comment>
<protein>
    <submittedName>
        <fullName evidence="11">Calcium-binding protein</fullName>
    </submittedName>
</protein>
<dbReference type="PANTHER" id="PTHR38340">
    <property type="entry name" value="S-LAYER PROTEIN"/>
    <property type="match status" value="1"/>
</dbReference>
<dbReference type="RefSeq" id="WP_135089633.1">
    <property type="nucleotide sequence ID" value="NZ_SPDV01000047.1"/>
</dbReference>
<dbReference type="GO" id="GO:0005615">
    <property type="term" value="C:extracellular space"/>
    <property type="evidence" value="ECO:0007669"/>
    <property type="project" value="InterPro"/>
</dbReference>
<evidence type="ECO:0000256" key="7">
    <source>
        <dbReference type="ARBA" id="ARBA00023026"/>
    </source>
</evidence>
<reference evidence="11 12" key="1">
    <citation type="submission" date="2019-03" db="EMBL/GenBank/DDBJ databases">
        <title>Genome sequence of Sphingomonas sp. 17J27-24.</title>
        <authorList>
            <person name="Kim M."/>
            <person name="Maeng S."/>
            <person name="Sathiyaraj S."/>
        </authorList>
    </citation>
    <scope>NUCLEOTIDE SEQUENCE [LARGE SCALE GENOMIC DNA]</scope>
    <source>
        <strain evidence="11 12">17J27-24</strain>
    </source>
</reference>
<keyword evidence="5" id="KW-0800">Toxin</keyword>
<dbReference type="InterPro" id="IPR011049">
    <property type="entry name" value="Serralysin-like_metalloprot_C"/>
</dbReference>
<evidence type="ECO:0000256" key="9">
    <source>
        <dbReference type="SAM" id="MobiDB-lite"/>
    </source>
</evidence>
<name>A0A4Y8ZLH4_9SPHN</name>
<dbReference type="InterPro" id="IPR018511">
    <property type="entry name" value="Hemolysin-typ_Ca-bd_CS"/>
</dbReference>
<dbReference type="EMBL" id="SPDV01000047">
    <property type="protein sequence ID" value="TFI56870.1"/>
    <property type="molecule type" value="Genomic_DNA"/>
</dbReference>
<evidence type="ECO:0000256" key="4">
    <source>
        <dbReference type="ARBA" id="ARBA00022525"/>
    </source>
</evidence>
<dbReference type="GO" id="GO:0005509">
    <property type="term" value="F:calcium ion binding"/>
    <property type="evidence" value="ECO:0007669"/>
    <property type="project" value="InterPro"/>
</dbReference>
<feature type="non-terminal residue" evidence="11">
    <location>
        <position position="1"/>
    </location>
</feature>
<feature type="domain" description="Peptidase M10 serralysin C-terminal" evidence="10">
    <location>
        <begin position="479"/>
        <end position="586"/>
    </location>
</feature>
<evidence type="ECO:0000259" key="10">
    <source>
        <dbReference type="Pfam" id="PF08548"/>
    </source>
</evidence>
<dbReference type="Pfam" id="PF00353">
    <property type="entry name" value="HemolysinCabind"/>
    <property type="match status" value="7"/>
</dbReference>
<evidence type="ECO:0000256" key="3">
    <source>
        <dbReference type="ARBA" id="ARBA00004613"/>
    </source>
</evidence>
<keyword evidence="8" id="KW-0472">Membrane</keyword>
<dbReference type="InterPro" id="IPR003995">
    <property type="entry name" value="RTX_toxin_determinant-A"/>
</dbReference>
<gene>
    <name evidence="11" type="ORF">E2493_17830</name>
</gene>
<keyword evidence="7" id="KW-0843">Virulence</keyword>
<feature type="region of interest" description="Disordered" evidence="9">
    <location>
        <begin position="425"/>
        <end position="456"/>
    </location>
</feature>
<dbReference type="AlphaFoldDB" id="A0A4Y8ZLH4"/>
<dbReference type="PANTHER" id="PTHR38340:SF1">
    <property type="entry name" value="S-LAYER PROTEIN"/>
    <property type="match status" value="1"/>
</dbReference>
<comment type="caution">
    <text evidence="11">The sequence shown here is derived from an EMBL/GenBank/DDBJ whole genome shotgun (WGS) entry which is preliminary data.</text>
</comment>
<proteinExistence type="predicted"/>
<evidence type="ECO:0000313" key="12">
    <source>
        <dbReference type="Proteomes" id="UP000298213"/>
    </source>
</evidence>
<dbReference type="SUPFAM" id="SSF51120">
    <property type="entry name" value="beta-Roll"/>
    <property type="match status" value="5"/>
</dbReference>
<dbReference type="InterPro" id="IPR013858">
    <property type="entry name" value="Peptidase_M10B_C"/>
</dbReference>
<evidence type="ECO:0000256" key="8">
    <source>
        <dbReference type="ARBA" id="ARBA00023136"/>
    </source>
</evidence>
<keyword evidence="6" id="KW-0677">Repeat</keyword>
<evidence type="ECO:0000256" key="1">
    <source>
        <dbReference type="ARBA" id="ARBA00001913"/>
    </source>
</evidence>